<dbReference type="EMBL" id="AP026830">
    <property type="protein sequence ID" value="BDR90981.1"/>
    <property type="molecule type" value="Genomic_DNA"/>
</dbReference>
<evidence type="ECO:0000256" key="5">
    <source>
        <dbReference type="ARBA" id="ARBA00023052"/>
    </source>
</evidence>
<dbReference type="GO" id="GO:0016624">
    <property type="term" value="F:oxidoreductase activity, acting on the aldehyde or oxo group of donors, disulfide as acceptor"/>
    <property type="evidence" value="ECO:0007669"/>
    <property type="project" value="InterPro"/>
</dbReference>
<dbReference type="PANTHER" id="PTHR43257:SF2">
    <property type="entry name" value="PYRUVATE DEHYDROGENASE E1 COMPONENT SUBUNIT BETA"/>
    <property type="match status" value="1"/>
</dbReference>
<dbReference type="FunFam" id="3.40.50.920:FF:000001">
    <property type="entry name" value="Pyruvate dehydrogenase E1 beta subunit"/>
    <property type="match status" value="1"/>
</dbReference>
<dbReference type="Proteomes" id="UP001060771">
    <property type="component" value="Chromosome"/>
</dbReference>
<dbReference type="SUPFAM" id="SSF52518">
    <property type="entry name" value="Thiamin diphosphate-binding fold (THDP-binding)"/>
    <property type="match status" value="2"/>
</dbReference>
<evidence type="ECO:0000256" key="3">
    <source>
        <dbReference type="ARBA" id="ARBA00012691"/>
    </source>
</evidence>
<reference evidence="9" key="2">
    <citation type="submission" date="2020-09" db="EMBL/GenBank/DDBJ databases">
        <authorList>
            <person name="Sun Q."/>
            <person name="Ohkuma M."/>
        </authorList>
    </citation>
    <scope>NUCLEOTIDE SEQUENCE</scope>
    <source>
        <strain evidence="9">JCM 11219</strain>
    </source>
</reference>
<dbReference type="SUPFAM" id="SSF52922">
    <property type="entry name" value="TK C-terminal domain-like"/>
    <property type="match status" value="1"/>
</dbReference>
<protein>
    <recommendedName>
        <fullName evidence="3">2-oxoacid oxidoreductase (ferredoxin)</fullName>
        <ecNumber evidence="3">1.2.7.11</ecNumber>
    </recommendedName>
</protein>
<evidence type="ECO:0000259" key="7">
    <source>
        <dbReference type="SMART" id="SM00861"/>
    </source>
</evidence>
<accession>A0A830EG79</accession>
<evidence type="ECO:0000256" key="2">
    <source>
        <dbReference type="ARBA" id="ARBA00011631"/>
    </source>
</evidence>
<evidence type="ECO:0000313" key="10">
    <source>
        <dbReference type="Proteomes" id="UP000657075"/>
    </source>
</evidence>
<dbReference type="InterPro" id="IPR001017">
    <property type="entry name" value="DH_E1"/>
</dbReference>
<dbReference type="RefSeq" id="WP_188603459.1">
    <property type="nucleotide sequence ID" value="NZ_AP026830.1"/>
</dbReference>
<dbReference type="OrthoDB" id="6779at2157"/>
<evidence type="ECO:0000313" key="8">
    <source>
        <dbReference type="EMBL" id="BDR90981.1"/>
    </source>
</evidence>
<evidence type="ECO:0000256" key="1">
    <source>
        <dbReference type="ARBA" id="ARBA00001964"/>
    </source>
</evidence>
<dbReference type="Pfam" id="PF00676">
    <property type="entry name" value="E1_dh"/>
    <property type="match status" value="1"/>
</dbReference>
<dbReference type="InterPro" id="IPR009014">
    <property type="entry name" value="Transketo_C/PFOR_II"/>
</dbReference>
<dbReference type="EMBL" id="BMNM01000006">
    <property type="protein sequence ID" value="GGI79794.1"/>
    <property type="molecule type" value="Genomic_DNA"/>
</dbReference>
<dbReference type="Gene3D" id="3.40.50.970">
    <property type="match status" value="2"/>
</dbReference>
<keyword evidence="11" id="KW-1185">Reference proteome</keyword>
<dbReference type="Pfam" id="PF02780">
    <property type="entry name" value="Transketolase_C"/>
    <property type="match status" value="1"/>
</dbReference>
<dbReference type="GO" id="GO:0019164">
    <property type="term" value="F:pyruvate synthase activity"/>
    <property type="evidence" value="ECO:0007669"/>
    <property type="project" value="UniProtKB-ARBA"/>
</dbReference>
<reference evidence="8" key="4">
    <citation type="journal article" date="2023" name="Microbiol. Resour. Announc.">
        <title>Complete Genome Sequence of Vulcanisaeta souniana Strain IC-059, a Hyperthermophilic Archaeon Isolated from Hot Spring Water in Japan.</title>
        <authorList>
            <person name="Kato S."/>
            <person name="Itoh T."/>
            <person name="Wu L."/>
            <person name="Ma J."/>
            <person name="Ohkuma M."/>
        </authorList>
    </citation>
    <scope>NUCLEOTIDE SEQUENCE</scope>
    <source>
        <strain evidence="8">JCM 11219</strain>
    </source>
</reference>
<dbReference type="FunFam" id="3.40.50.970:FF:000001">
    <property type="entry name" value="Pyruvate dehydrogenase E1 beta subunit"/>
    <property type="match status" value="1"/>
</dbReference>
<evidence type="ECO:0000256" key="6">
    <source>
        <dbReference type="ARBA" id="ARBA00048893"/>
    </source>
</evidence>
<dbReference type="NCBIfam" id="NF006667">
    <property type="entry name" value="PRK09212.1"/>
    <property type="match status" value="1"/>
</dbReference>
<feature type="domain" description="Transketolase-like pyrimidine-binding" evidence="7">
    <location>
        <begin position="349"/>
        <end position="524"/>
    </location>
</feature>
<dbReference type="GO" id="GO:0018491">
    <property type="term" value="F:2-oxobutyrate synthase activity"/>
    <property type="evidence" value="ECO:0007669"/>
    <property type="project" value="UniProtKB-ARBA"/>
</dbReference>
<evidence type="ECO:0000313" key="11">
    <source>
        <dbReference type="Proteomes" id="UP001060771"/>
    </source>
</evidence>
<comment type="catalytic activity">
    <reaction evidence="6">
        <text>a 2-oxocarboxylate + 2 oxidized [2Fe-2S]-[ferredoxin] + CoA = an acyl-CoA + 2 reduced [2Fe-2S]-[ferredoxin] + CO2 + H(+)</text>
        <dbReference type="Rhea" id="RHEA:42316"/>
        <dbReference type="Rhea" id="RHEA-COMP:10000"/>
        <dbReference type="Rhea" id="RHEA-COMP:10001"/>
        <dbReference type="ChEBI" id="CHEBI:15378"/>
        <dbReference type="ChEBI" id="CHEBI:16526"/>
        <dbReference type="ChEBI" id="CHEBI:33737"/>
        <dbReference type="ChEBI" id="CHEBI:33738"/>
        <dbReference type="ChEBI" id="CHEBI:35179"/>
        <dbReference type="ChEBI" id="CHEBI:57287"/>
        <dbReference type="ChEBI" id="CHEBI:58342"/>
        <dbReference type="EC" id="1.2.7.11"/>
    </reaction>
</comment>
<dbReference type="GeneID" id="76205625"/>
<proteinExistence type="predicted"/>
<dbReference type="AlphaFoldDB" id="A0A830EG79"/>
<dbReference type="CDD" id="cd02000">
    <property type="entry name" value="TPP_E1_PDC_ADC_BCADC"/>
    <property type="match status" value="1"/>
</dbReference>
<dbReference type="Gene3D" id="3.40.50.920">
    <property type="match status" value="1"/>
</dbReference>
<dbReference type="Pfam" id="PF02779">
    <property type="entry name" value="Transket_pyr"/>
    <property type="match status" value="1"/>
</dbReference>
<keyword evidence="4" id="KW-0560">Oxidoreductase</keyword>
<dbReference type="Proteomes" id="UP000657075">
    <property type="component" value="Unassembled WGS sequence"/>
</dbReference>
<dbReference type="SMART" id="SM00861">
    <property type="entry name" value="Transket_pyr"/>
    <property type="match status" value="1"/>
</dbReference>
<dbReference type="InterPro" id="IPR005475">
    <property type="entry name" value="Transketolase-like_Pyr-bd"/>
</dbReference>
<sequence>MVELTRDVALKMYELMVKIRYFEDTIRKWYWEGKAPIFDIGSGPIPGEMHLAAGQEPASVGVMIHLTPADAVFATHRAHHVAIAKGVDLKKMAAEIFGKKTGLGKGKGGHMHLFDSIVNFACSGIVGAAFPQAIGAALGFKLQGKNNVAVAYGGDGAANQGTFHEAINLAAIWKLPAIFVIEDNKWAISVPKSKSTAIARNSDRAVAYGVPGVFIPDNDLFALFEAAREAVDRARRGEGPTLIEIETYRFYGHFEGDPEIYRPKEEVEELRKRDPVIRVKDELMRRGWLDDKEDAQIQARARAEVDEAVKFALDSPYPESEEALRDVFSLPEPVGKVDVGWPSTSGRVLPAYMAISEAIAQEMERDSRVFYMGEDVCAYNGIFGITQGLCSKFGPDRVRDTPISEAGFIGAAVGAAAVGMRPIVELMFVDFLGVTFDQVFNHMAKNHYMSGGQVKMPIVLTTAIGGGYNDAAQHSQVLYALFAHVPGLKVVVPSNSYDAKGLMISAIRDDDPVVYMFHKKILGLPWMSYPKTALTHVPEEEYTVPIGRARIAREGRDATIITAGLMVHYALEAADKLVNEGISVEVVDLRTIKPLDRETIVNSIKKTGRVLVVDEDYLSFGLTGEVAAIVSEEAHGYLKAPFKRLAVPDVPIPYSRPLEQFVIPSTDKIVSAIEDLMK</sequence>
<dbReference type="PANTHER" id="PTHR43257">
    <property type="entry name" value="PYRUVATE DEHYDROGENASE E1 COMPONENT BETA SUBUNIT"/>
    <property type="match status" value="1"/>
</dbReference>
<dbReference type="InterPro" id="IPR029061">
    <property type="entry name" value="THDP-binding"/>
</dbReference>
<evidence type="ECO:0000313" key="9">
    <source>
        <dbReference type="EMBL" id="GGI79794.1"/>
    </source>
</evidence>
<comment type="cofactor">
    <cofactor evidence="1">
        <name>thiamine diphosphate</name>
        <dbReference type="ChEBI" id="CHEBI:58937"/>
    </cofactor>
</comment>
<reference evidence="9" key="1">
    <citation type="journal article" date="2014" name="Int. J. Syst. Evol. Microbiol.">
        <title>Complete genome sequence of Corynebacterium casei LMG S-19264T (=DSM 44701T), isolated from a smear-ripened cheese.</title>
        <authorList>
            <consortium name="US DOE Joint Genome Institute (JGI-PGF)"/>
            <person name="Walter F."/>
            <person name="Albersmeier A."/>
            <person name="Kalinowski J."/>
            <person name="Ruckert C."/>
        </authorList>
    </citation>
    <scope>NUCLEOTIDE SEQUENCE</scope>
    <source>
        <strain evidence="9">JCM 11219</strain>
    </source>
</reference>
<name>A0A830EG79_9CREN</name>
<gene>
    <name evidence="9" type="primary">bkdA</name>
    <name evidence="9" type="ORF">GCM10007112_15900</name>
    <name evidence="8" type="ORF">Vsou_00740</name>
</gene>
<keyword evidence="5" id="KW-0786">Thiamine pyrophosphate</keyword>
<evidence type="ECO:0000256" key="4">
    <source>
        <dbReference type="ARBA" id="ARBA00023002"/>
    </source>
</evidence>
<dbReference type="InterPro" id="IPR033248">
    <property type="entry name" value="Transketolase_C"/>
</dbReference>
<dbReference type="CDD" id="cd07036">
    <property type="entry name" value="TPP_PYR_E1-PDHc-beta_like"/>
    <property type="match status" value="1"/>
</dbReference>
<comment type="subunit">
    <text evidence="2">Heterodimer composed of an alpha and a beta subunit.</text>
</comment>
<dbReference type="EC" id="1.2.7.11" evidence="3"/>
<organism evidence="9 10">
    <name type="scientific">Vulcanisaeta souniana JCM 11219</name>
    <dbReference type="NCBI Taxonomy" id="1293586"/>
    <lineage>
        <taxon>Archaea</taxon>
        <taxon>Thermoproteota</taxon>
        <taxon>Thermoprotei</taxon>
        <taxon>Thermoproteales</taxon>
        <taxon>Thermoproteaceae</taxon>
        <taxon>Vulcanisaeta</taxon>
    </lineage>
</organism>
<reference evidence="11" key="3">
    <citation type="submission" date="2022-09" db="EMBL/GenBank/DDBJ databases">
        <title>Complete genome sequence of Vulcanisaeta souniana.</title>
        <authorList>
            <person name="Kato S."/>
            <person name="Itoh T."/>
            <person name="Ohkuma M."/>
        </authorList>
    </citation>
    <scope>NUCLEOTIDE SEQUENCE [LARGE SCALE GENOMIC DNA]</scope>
    <source>
        <strain evidence="11">JCM 11219</strain>
    </source>
</reference>